<feature type="chain" id="PRO_5044591499" evidence="3">
    <location>
        <begin position="23"/>
        <end position="231"/>
    </location>
</feature>
<dbReference type="GeneID" id="103373034"/>
<dbReference type="SUPFAM" id="SSF56436">
    <property type="entry name" value="C-type lectin-like"/>
    <property type="match status" value="1"/>
</dbReference>
<dbReference type="InterPro" id="IPR036857">
    <property type="entry name" value="Thyroglobulin_1_sf"/>
</dbReference>
<dbReference type="Gene3D" id="3.10.100.10">
    <property type="entry name" value="Mannose-Binding Protein A, subunit A"/>
    <property type="match status" value="1"/>
</dbReference>
<evidence type="ECO:0000313" key="8">
    <source>
        <dbReference type="RefSeq" id="XP_008301054.1"/>
    </source>
</evidence>
<dbReference type="InterPro" id="IPR016187">
    <property type="entry name" value="CTDL_fold"/>
</dbReference>
<dbReference type="InterPro" id="IPR016186">
    <property type="entry name" value="C-type_lectin-like/link_sf"/>
</dbReference>
<dbReference type="PROSITE" id="PS00484">
    <property type="entry name" value="THYROGLOBULIN_1_1"/>
    <property type="match status" value="1"/>
</dbReference>
<reference evidence="8" key="2">
    <citation type="submission" date="2025-04" db="UniProtKB">
        <authorList>
            <consortium name="RefSeq"/>
        </authorList>
    </citation>
    <scope>IDENTIFICATION</scope>
</reference>
<evidence type="ECO:0000259" key="4">
    <source>
        <dbReference type="PROSITE" id="PS50041"/>
    </source>
</evidence>
<protein>
    <submittedName>
        <fullName evidence="6 8">Galactose-specific lectin nattectin-like</fullName>
    </submittedName>
</protein>
<evidence type="ECO:0000313" key="6">
    <source>
        <dbReference type="Ensembl" id="ENSSPAP00000014163.1"/>
    </source>
</evidence>
<sequence>MFAGKTLGVLLALCTVLALSRGGPINATQPKVIGSLCEYKKMYCSYYHGVYCPECDADGNFIPWQCSSMSGYCWCVDVKTGEELPYTKRPLGSDPIDCEHYYHCPEGWTYYDEKCYKFVEYAKTWLEAEIYCQFEGGNLAAIHSYEQNHFVQDLIKEVTHSFPLTWIGGYDSIYPGYWMWRDGSKFHYEYWYQGSKPTTAYHCLMMNYHLELQWYSANCNDSLPFVCCKDM</sequence>
<proteinExistence type="predicted"/>
<dbReference type="InterPro" id="IPR050111">
    <property type="entry name" value="C-type_lectin/snaclec_domain"/>
</dbReference>
<keyword evidence="7" id="KW-1185">Reference proteome</keyword>
<dbReference type="PROSITE" id="PS00615">
    <property type="entry name" value="C_TYPE_LECTIN_1"/>
    <property type="match status" value="1"/>
</dbReference>
<dbReference type="STRING" id="144197.ENSSPAP00000014163"/>
<dbReference type="PANTHER" id="PTHR22803">
    <property type="entry name" value="MANNOSE, PHOSPHOLIPASE, LECTIN RECEPTOR RELATED"/>
    <property type="match status" value="1"/>
</dbReference>
<dbReference type="RefSeq" id="XP_008301054.1">
    <property type="nucleotide sequence ID" value="XM_008302832.1"/>
</dbReference>
<dbReference type="PROSITE" id="PS51162">
    <property type="entry name" value="THYROGLOBULIN_1_2"/>
    <property type="match status" value="1"/>
</dbReference>
<dbReference type="OrthoDB" id="7357196at2759"/>
<keyword evidence="3" id="KW-0732">Signal</keyword>
<feature type="domain" description="Thyroglobulin type-1" evidence="5">
    <location>
        <begin position="34"/>
        <end position="98"/>
    </location>
</feature>
<dbReference type="InterPro" id="IPR018378">
    <property type="entry name" value="C-type_lectin_CS"/>
</dbReference>
<evidence type="ECO:0000313" key="7">
    <source>
        <dbReference type="Proteomes" id="UP000694891"/>
    </source>
</evidence>
<dbReference type="SMART" id="SM00211">
    <property type="entry name" value="TY"/>
    <property type="match status" value="1"/>
</dbReference>
<dbReference type="CDD" id="cd00037">
    <property type="entry name" value="CLECT"/>
    <property type="match status" value="1"/>
</dbReference>
<dbReference type="Ensembl" id="ENSSPAT00000014404.1">
    <property type="protein sequence ID" value="ENSSPAP00000014163.1"/>
    <property type="gene ID" value="ENSSPAG00000010719.1"/>
</dbReference>
<name>A0A3B4ZYZ4_9TELE</name>
<dbReference type="PROSITE" id="PS50041">
    <property type="entry name" value="C_TYPE_LECTIN_2"/>
    <property type="match status" value="1"/>
</dbReference>
<comment type="caution">
    <text evidence="2">Lacks conserved residue(s) required for the propagation of feature annotation.</text>
</comment>
<feature type="domain" description="C-type lectin" evidence="4">
    <location>
        <begin position="111"/>
        <end position="228"/>
    </location>
</feature>
<evidence type="ECO:0000256" key="1">
    <source>
        <dbReference type="ARBA" id="ARBA00023157"/>
    </source>
</evidence>
<dbReference type="AlphaFoldDB" id="A0A3B4ZYZ4"/>
<dbReference type="SUPFAM" id="SSF57610">
    <property type="entry name" value="Thyroglobulin type-1 domain"/>
    <property type="match status" value="1"/>
</dbReference>
<gene>
    <name evidence="8" type="primary">LOC103373034</name>
</gene>
<dbReference type="Proteomes" id="UP000694891">
    <property type="component" value="Unplaced"/>
</dbReference>
<dbReference type="Pfam" id="PF00086">
    <property type="entry name" value="Thyroglobulin_1"/>
    <property type="match status" value="1"/>
</dbReference>
<dbReference type="Gene3D" id="4.10.800.10">
    <property type="entry name" value="Thyroglobulin type-1"/>
    <property type="match status" value="1"/>
</dbReference>
<evidence type="ECO:0000259" key="5">
    <source>
        <dbReference type="PROSITE" id="PS51162"/>
    </source>
</evidence>
<dbReference type="InterPro" id="IPR000716">
    <property type="entry name" value="Thyroglobulin_1"/>
</dbReference>
<keyword evidence="1 2" id="KW-1015">Disulfide bond</keyword>
<organism evidence="6">
    <name type="scientific">Stegastes partitus</name>
    <name type="common">bicolor damselfish</name>
    <dbReference type="NCBI Taxonomy" id="144197"/>
    <lineage>
        <taxon>Eukaryota</taxon>
        <taxon>Metazoa</taxon>
        <taxon>Chordata</taxon>
        <taxon>Craniata</taxon>
        <taxon>Vertebrata</taxon>
        <taxon>Euteleostomi</taxon>
        <taxon>Actinopterygii</taxon>
        <taxon>Neopterygii</taxon>
        <taxon>Teleostei</taxon>
        <taxon>Neoteleostei</taxon>
        <taxon>Acanthomorphata</taxon>
        <taxon>Ovalentaria</taxon>
        <taxon>Pomacentridae</taxon>
        <taxon>Stegastes</taxon>
    </lineage>
</organism>
<dbReference type="CDD" id="cd00191">
    <property type="entry name" value="TY"/>
    <property type="match status" value="1"/>
</dbReference>
<accession>A0A3B4ZYZ4</accession>
<dbReference type="PRINTS" id="PR01504">
    <property type="entry name" value="PNCREATITSAP"/>
</dbReference>
<dbReference type="Pfam" id="PF00059">
    <property type="entry name" value="Lectin_C"/>
    <property type="match status" value="1"/>
</dbReference>
<feature type="disulfide bond" evidence="2">
    <location>
        <begin position="66"/>
        <end position="73"/>
    </location>
</feature>
<evidence type="ECO:0000256" key="2">
    <source>
        <dbReference type="PROSITE-ProRule" id="PRU00500"/>
    </source>
</evidence>
<feature type="signal peptide" evidence="3">
    <location>
        <begin position="1"/>
        <end position="22"/>
    </location>
</feature>
<evidence type="ECO:0000256" key="3">
    <source>
        <dbReference type="SAM" id="SignalP"/>
    </source>
</evidence>
<reference evidence="6" key="1">
    <citation type="submission" date="2023-09" db="UniProtKB">
        <authorList>
            <consortium name="Ensembl"/>
        </authorList>
    </citation>
    <scope>IDENTIFICATION</scope>
</reference>
<dbReference type="InterPro" id="IPR001304">
    <property type="entry name" value="C-type_lectin-like"/>
</dbReference>
<dbReference type="SMART" id="SM00034">
    <property type="entry name" value="CLECT"/>
    <property type="match status" value="1"/>
</dbReference>
<dbReference type="GeneTree" id="ENSGT00940000161814"/>